<gene>
    <name evidence="1" type="ORF">g.29351</name>
</gene>
<reference evidence="1" key="1">
    <citation type="submission" date="2018-04" db="EMBL/GenBank/DDBJ databases">
        <title>Transcriptome of Schizaphis graminum biotype I.</title>
        <authorList>
            <person name="Scully E.D."/>
            <person name="Geib S.M."/>
            <person name="Palmer N.A."/>
            <person name="Koch K."/>
            <person name="Bradshaw J."/>
            <person name="Heng-Moss T."/>
            <person name="Sarath G."/>
        </authorList>
    </citation>
    <scope>NUCLEOTIDE SEQUENCE</scope>
</reference>
<sequence length="175" mass="18971">MCILCTCRRTTNDFSSVSATNFKLLAVLRATAADRSSAAAVAGRALPAAYSLLAIPITTYIASAPTARTTYYAGYATSDATPAARGHVQSHTLSVRVEHRLHATESSILHNERRSDGYALSCGLTRHETTVSGNRRAIYTTSLTLMTGLRTHHLIPSHNKRIFCKVQTAVYLTCL</sequence>
<dbReference type="EMBL" id="GGMR01005027">
    <property type="protein sequence ID" value="MBY17646.1"/>
    <property type="molecule type" value="Transcribed_RNA"/>
</dbReference>
<accession>A0A2S2NLI6</accession>
<name>A0A2S2NLI6_SCHGA</name>
<proteinExistence type="predicted"/>
<evidence type="ECO:0000313" key="1">
    <source>
        <dbReference type="EMBL" id="MBY17646.1"/>
    </source>
</evidence>
<protein>
    <submittedName>
        <fullName evidence="1">Uncharacterized protein</fullName>
    </submittedName>
</protein>
<organism evidence="1">
    <name type="scientific">Schizaphis graminum</name>
    <name type="common">Green bug aphid</name>
    <dbReference type="NCBI Taxonomy" id="13262"/>
    <lineage>
        <taxon>Eukaryota</taxon>
        <taxon>Metazoa</taxon>
        <taxon>Ecdysozoa</taxon>
        <taxon>Arthropoda</taxon>
        <taxon>Hexapoda</taxon>
        <taxon>Insecta</taxon>
        <taxon>Pterygota</taxon>
        <taxon>Neoptera</taxon>
        <taxon>Paraneoptera</taxon>
        <taxon>Hemiptera</taxon>
        <taxon>Sternorrhyncha</taxon>
        <taxon>Aphidomorpha</taxon>
        <taxon>Aphidoidea</taxon>
        <taxon>Aphididae</taxon>
        <taxon>Aphidini</taxon>
        <taxon>Schizaphis</taxon>
    </lineage>
</organism>
<dbReference type="AlphaFoldDB" id="A0A2S2NLI6"/>